<reference evidence="4 5" key="1">
    <citation type="submission" date="2019-08" db="EMBL/GenBank/DDBJ databases">
        <authorList>
            <person name="Peeters C."/>
        </authorList>
    </citation>
    <scope>NUCLEOTIDE SEQUENCE [LARGE SCALE GENOMIC DNA]</scope>
    <source>
        <strain evidence="4 5">LMG 31114</strain>
    </source>
</reference>
<organism evidence="4 5">
    <name type="scientific">Pandoraea pneumonica</name>
    <dbReference type="NCBI Taxonomy" id="2508299"/>
    <lineage>
        <taxon>Bacteria</taxon>
        <taxon>Pseudomonadati</taxon>
        <taxon>Pseudomonadota</taxon>
        <taxon>Betaproteobacteria</taxon>
        <taxon>Burkholderiales</taxon>
        <taxon>Burkholderiaceae</taxon>
        <taxon>Pandoraea</taxon>
    </lineage>
</organism>
<keyword evidence="5" id="KW-1185">Reference proteome</keyword>
<proteinExistence type="predicted"/>
<dbReference type="InterPro" id="IPR013766">
    <property type="entry name" value="Thioredoxin_domain"/>
</dbReference>
<evidence type="ECO:0000259" key="3">
    <source>
        <dbReference type="PROSITE" id="PS51352"/>
    </source>
</evidence>
<dbReference type="EMBL" id="CABPSK010000002">
    <property type="protein sequence ID" value="VVE09244.1"/>
    <property type="molecule type" value="Genomic_DNA"/>
</dbReference>
<dbReference type="Proteomes" id="UP000366945">
    <property type="component" value="Unassembled WGS sequence"/>
</dbReference>
<sequence>MPHHAGAIGSIGTLGALNPANAARSYALANVPYSGIWFRRGAATLALARLLHSYTTIMKKLLGAVLISFGFLSGAAVASPEAPVAGTDYLTISQQPLSAGAGKIEVTEFFWYGCPHCNALEPSLEKWVKAQGKDVVFKRVPVAFQSRFEPHTRMFIALTALGKEAELTPKVFNEIHVKHNYLLTKDTQADFLAQFGIDKTAYSNAYDAAGKPAMARKETPVELANKMWQDYKIDGVPTIAIQGKYLVSPATSGDALQKAGKPATTEQQTFDAALKTADSIINQIRAKKL</sequence>
<keyword evidence="2" id="KW-0676">Redox-active center</keyword>
<dbReference type="CDD" id="cd03019">
    <property type="entry name" value="DsbA_DsbA"/>
    <property type="match status" value="1"/>
</dbReference>
<evidence type="ECO:0000256" key="2">
    <source>
        <dbReference type="ARBA" id="ARBA00023284"/>
    </source>
</evidence>
<dbReference type="Gene3D" id="3.40.30.10">
    <property type="entry name" value="Glutaredoxin"/>
    <property type="match status" value="1"/>
</dbReference>
<name>A0A5E4VCE2_9BURK</name>
<evidence type="ECO:0000256" key="1">
    <source>
        <dbReference type="ARBA" id="ARBA00022729"/>
    </source>
</evidence>
<dbReference type="PANTHER" id="PTHR35891:SF3">
    <property type="entry name" value="THIOL:DISULFIDE INTERCHANGE PROTEIN DSBL"/>
    <property type="match status" value="1"/>
</dbReference>
<dbReference type="InterPro" id="IPR023205">
    <property type="entry name" value="DsbA/DsbL"/>
</dbReference>
<dbReference type="InterPro" id="IPR036249">
    <property type="entry name" value="Thioredoxin-like_sf"/>
</dbReference>
<dbReference type="PROSITE" id="PS00194">
    <property type="entry name" value="THIOREDOXIN_1"/>
    <property type="match status" value="1"/>
</dbReference>
<accession>A0A5E4VCE2</accession>
<gene>
    <name evidence="4" type="ORF">PPN31114_02555</name>
</gene>
<evidence type="ECO:0000313" key="5">
    <source>
        <dbReference type="Proteomes" id="UP000366945"/>
    </source>
</evidence>
<evidence type="ECO:0000313" key="4">
    <source>
        <dbReference type="EMBL" id="VVE09244.1"/>
    </source>
</evidence>
<dbReference type="InterPro" id="IPR017937">
    <property type="entry name" value="Thioredoxin_CS"/>
</dbReference>
<dbReference type="GO" id="GO:0015036">
    <property type="term" value="F:disulfide oxidoreductase activity"/>
    <property type="evidence" value="ECO:0007669"/>
    <property type="project" value="UniProtKB-ARBA"/>
</dbReference>
<dbReference type="SUPFAM" id="SSF52833">
    <property type="entry name" value="Thioredoxin-like"/>
    <property type="match status" value="1"/>
</dbReference>
<dbReference type="PANTHER" id="PTHR35891">
    <property type="entry name" value="THIOL:DISULFIDE INTERCHANGE PROTEIN DSBA"/>
    <property type="match status" value="1"/>
</dbReference>
<dbReference type="PROSITE" id="PS51352">
    <property type="entry name" value="THIOREDOXIN_2"/>
    <property type="match status" value="1"/>
</dbReference>
<protein>
    <submittedName>
        <fullName evidence="4">Disulfide bond formation protein DsbA</fullName>
    </submittedName>
</protein>
<keyword evidence="1" id="KW-0732">Signal</keyword>
<dbReference type="AlphaFoldDB" id="A0A5E4VCE2"/>
<feature type="domain" description="Thioredoxin" evidence="3">
    <location>
        <begin position="60"/>
        <end position="211"/>
    </location>
</feature>
<dbReference type="InterPro" id="IPR050824">
    <property type="entry name" value="Thiol_disulfide_DsbA"/>
</dbReference>
<dbReference type="InterPro" id="IPR012336">
    <property type="entry name" value="Thioredoxin-like_fold"/>
</dbReference>
<dbReference type="Pfam" id="PF13462">
    <property type="entry name" value="Thioredoxin_4"/>
    <property type="match status" value="1"/>
</dbReference>